<reference evidence="2" key="1">
    <citation type="submission" date="2016-11" db="UniProtKB">
        <authorList>
            <consortium name="WormBaseParasite"/>
        </authorList>
    </citation>
    <scope>IDENTIFICATION</scope>
</reference>
<name>A0A1I7YT00_9BILA</name>
<dbReference type="AlphaFoldDB" id="A0A1I7YT00"/>
<organism evidence="1 2">
    <name type="scientific">Steinernema glaseri</name>
    <dbReference type="NCBI Taxonomy" id="37863"/>
    <lineage>
        <taxon>Eukaryota</taxon>
        <taxon>Metazoa</taxon>
        <taxon>Ecdysozoa</taxon>
        <taxon>Nematoda</taxon>
        <taxon>Chromadorea</taxon>
        <taxon>Rhabditida</taxon>
        <taxon>Tylenchina</taxon>
        <taxon>Panagrolaimomorpha</taxon>
        <taxon>Strongyloidoidea</taxon>
        <taxon>Steinernematidae</taxon>
        <taxon>Steinernema</taxon>
    </lineage>
</organism>
<evidence type="ECO:0000313" key="1">
    <source>
        <dbReference type="Proteomes" id="UP000095287"/>
    </source>
</evidence>
<dbReference type="Proteomes" id="UP000095287">
    <property type="component" value="Unplaced"/>
</dbReference>
<dbReference type="WBParaSite" id="L893_g1941.t1">
    <property type="protein sequence ID" value="L893_g1941.t1"/>
    <property type="gene ID" value="L893_g1941"/>
</dbReference>
<proteinExistence type="predicted"/>
<accession>A0A1I7YT00</accession>
<protein>
    <submittedName>
        <fullName evidence="2">Myotubularin phosphatase domain-containing protein</fullName>
    </submittedName>
</protein>
<sequence length="104" mass="12078">MFFNNVFNKPPFAIIHPQHPDMCMEAMLGVSGNVFHGSSLINTCVFHNKPQVRLACFTNVVWMNMDKREVTSTPVRQKNYLYFHETHMRQLTVIYEPTLSVTTT</sequence>
<evidence type="ECO:0000313" key="2">
    <source>
        <dbReference type="WBParaSite" id="L893_g1941.t1"/>
    </source>
</evidence>
<keyword evidence="1" id="KW-1185">Reference proteome</keyword>